<accession>A0A1L4D3I9</accession>
<dbReference type="GO" id="GO:0015871">
    <property type="term" value="P:choline transport"/>
    <property type="evidence" value="ECO:0007669"/>
    <property type="project" value="TreeGrafter"/>
</dbReference>
<sequence length="280" mass="30821">MQKIPIGTWVQEGINLIIDLTESQFRTFSDKLNDLIGNILDLLEIIHPYLLISILVIISYIFKRNLKTAILIAIGTFLIQNLGYWRESLETVTLVIFATTISAIVGIPIGILCAHRPYVYALVRPLLDLMQTIPTFVYLIPTLMLFGLGMAPGLFSTIIFAMPATIRLTYLGLSKVPHSLMEVADSFGASRWTRLWTVEIPFAKSSILTGVSQCVMLSLSMVVIAALVGAEGLGKPVVQALNTVNIVKGFESGLAIVIIAILLDRVLSISEKNQVNSYEK</sequence>
<dbReference type="EMBL" id="CP017834">
    <property type="protein sequence ID" value="APJ04771.1"/>
    <property type="molecule type" value="Genomic_DNA"/>
</dbReference>
<dbReference type="Gene3D" id="1.10.3720.10">
    <property type="entry name" value="MetI-like"/>
    <property type="match status" value="1"/>
</dbReference>
<reference evidence="9 10" key="1">
    <citation type="submission" date="2016-10" db="EMBL/GenBank/DDBJ databases">
        <title>Silvanigrella aquatica sp. nov., isolated from a freshwater lake located in the Black Forest, Germany, description of Silvanigrellaceae fam. nov., Silvanigrellales ord. nov., reclassification of the order Bdellovibrionales in the class Oligoflexia, reclassification of the families Bacteriovoracaceae and Halobacteriovoraceae in the new order Bacteriovoracales ord. nov., and reclassification of the family Pseudobacteriovoracaceae in the order Oligoflexiales.</title>
        <authorList>
            <person name="Hahn M.W."/>
            <person name="Schmidt J."/>
            <person name="Koll U."/>
            <person name="Rohde M."/>
            <person name="Verbag S."/>
            <person name="Pitt A."/>
            <person name="Nakai R."/>
            <person name="Naganuma T."/>
            <person name="Lang E."/>
        </authorList>
    </citation>
    <scope>NUCLEOTIDE SEQUENCE [LARGE SCALE GENOMIC DNA]</scope>
    <source>
        <strain evidence="9 10">MWH-Nonnen-W8red</strain>
    </source>
</reference>
<feature type="transmembrane region" description="Helical" evidence="7">
    <location>
        <begin position="214"/>
        <end position="234"/>
    </location>
</feature>
<dbReference type="KEGG" id="saqi:AXG55_13035"/>
<gene>
    <name evidence="9" type="ORF">AXG55_13035</name>
</gene>
<dbReference type="CDD" id="cd06261">
    <property type="entry name" value="TM_PBP2"/>
    <property type="match status" value="1"/>
</dbReference>
<evidence type="ECO:0000256" key="2">
    <source>
        <dbReference type="ARBA" id="ARBA00022448"/>
    </source>
</evidence>
<evidence type="ECO:0000256" key="3">
    <source>
        <dbReference type="ARBA" id="ARBA00022475"/>
    </source>
</evidence>
<evidence type="ECO:0000256" key="5">
    <source>
        <dbReference type="ARBA" id="ARBA00022989"/>
    </source>
</evidence>
<dbReference type="PANTHER" id="PTHR47737">
    <property type="entry name" value="GLYCINE BETAINE/PROLINE BETAINE TRANSPORT SYSTEM PERMEASE PROTEIN PROW"/>
    <property type="match status" value="1"/>
</dbReference>
<evidence type="ECO:0000256" key="1">
    <source>
        <dbReference type="ARBA" id="ARBA00004651"/>
    </source>
</evidence>
<name>A0A1L4D3I9_9BACT</name>
<dbReference type="PANTHER" id="PTHR47737:SF1">
    <property type="entry name" value="GLYCINE BETAINE_PROLINE BETAINE TRANSPORT SYSTEM PERMEASE PROTEIN PROW"/>
    <property type="match status" value="1"/>
</dbReference>
<feature type="domain" description="ABC transmembrane type-1" evidence="8">
    <location>
        <begin position="88"/>
        <end position="271"/>
    </location>
</feature>
<dbReference type="Pfam" id="PF00528">
    <property type="entry name" value="BPD_transp_1"/>
    <property type="match status" value="1"/>
</dbReference>
<dbReference type="STRING" id="1915309.AXG55_13035"/>
<feature type="transmembrane region" description="Helical" evidence="7">
    <location>
        <begin position="246"/>
        <end position="263"/>
    </location>
</feature>
<dbReference type="InterPro" id="IPR000515">
    <property type="entry name" value="MetI-like"/>
</dbReference>
<feature type="transmembrane region" description="Helical" evidence="7">
    <location>
        <begin position="45"/>
        <end position="62"/>
    </location>
</feature>
<dbReference type="PROSITE" id="PS50928">
    <property type="entry name" value="ABC_TM1"/>
    <property type="match status" value="1"/>
</dbReference>
<protein>
    <submittedName>
        <fullName evidence="9">Choline ABC transporter permease subunit</fullName>
    </submittedName>
</protein>
<feature type="transmembrane region" description="Helical" evidence="7">
    <location>
        <begin position="69"/>
        <end position="86"/>
    </location>
</feature>
<evidence type="ECO:0000313" key="10">
    <source>
        <dbReference type="Proteomes" id="UP000184731"/>
    </source>
</evidence>
<proteinExistence type="inferred from homology"/>
<dbReference type="OrthoDB" id="9806809at2"/>
<keyword evidence="2 7" id="KW-0813">Transport</keyword>
<evidence type="ECO:0000256" key="7">
    <source>
        <dbReference type="RuleBase" id="RU363032"/>
    </source>
</evidence>
<dbReference type="GO" id="GO:0031460">
    <property type="term" value="P:glycine betaine transport"/>
    <property type="evidence" value="ECO:0007669"/>
    <property type="project" value="UniProtKB-ARBA"/>
</dbReference>
<evidence type="ECO:0000313" key="9">
    <source>
        <dbReference type="EMBL" id="APJ04771.1"/>
    </source>
</evidence>
<dbReference type="GO" id="GO:0015226">
    <property type="term" value="F:carnitine transmembrane transporter activity"/>
    <property type="evidence" value="ECO:0007669"/>
    <property type="project" value="TreeGrafter"/>
</dbReference>
<comment type="similarity">
    <text evidence="7">Belongs to the binding-protein-dependent transport system permease family.</text>
</comment>
<dbReference type="RefSeq" id="WP_148698529.1">
    <property type="nucleotide sequence ID" value="NZ_CP017834.1"/>
</dbReference>
<keyword evidence="4 7" id="KW-0812">Transmembrane</keyword>
<evidence type="ECO:0000256" key="6">
    <source>
        <dbReference type="ARBA" id="ARBA00023136"/>
    </source>
</evidence>
<organism evidence="9 10">
    <name type="scientific">Silvanigrella aquatica</name>
    <dbReference type="NCBI Taxonomy" id="1915309"/>
    <lineage>
        <taxon>Bacteria</taxon>
        <taxon>Pseudomonadati</taxon>
        <taxon>Bdellovibrionota</taxon>
        <taxon>Oligoflexia</taxon>
        <taxon>Silvanigrellales</taxon>
        <taxon>Silvanigrellaceae</taxon>
        <taxon>Silvanigrella</taxon>
    </lineage>
</organism>
<dbReference type="GO" id="GO:0043190">
    <property type="term" value="C:ATP-binding cassette (ABC) transporter complex"/>
    <property type="evidence" value="ECO:0007669"/>
    <property type="project" value="TreeGrafter"/>
</dbReference>
<dbReference type="FunFam" id="1.10.3720.10:FF:000001">
    <property type="entry name" value="Glycine betaine ABC transporter, permease"/>
    <property type="match status" value="1"/>
</dbReference>
<keyword evidence="5 7" id="KW-1133">Transmembrane helix</keyword>
<dbReference type="AlphaFoldDB" id="A0A1L4D3I9"/>
<dbReference type="Proteomes" id="UP000184731">
    <property type="component" value="Chromosome"/>
</dbReference>
<dbReference type="SUPFAM" id="SSF161098">
    <property type="entry name" value="MetI-like"/>
    <property type="match status" value="1"/>
</dbReference>
<evidence type="ECO:0000256" key="4">
    <source>
        <dbReference type="ARBA" id="ARBA00022692"/>
    </source>
</evidence>
<dbReference type="InterPro" id="IPR035906">
    <property type="entry name" value="MetI-like_sf"/>
</dbReference>
<dbReference type="GO" id="GO:0005275">
    <property type="term" value="F:amine transmembrane transporter activity"/>
    <property type="evidence" value="ECO:0007669"/>
    <property type="project" value="TreeGrafter"/>
</dbReference>
<keyword evidence="3" id="KW-1003">Cell membrane</keyword>
<comment type="subcellular location">
    <subcellularLocation>
        <location evidence="1 7">Cell membrane</location>
        <topology evidence="1 7">Multi-pass membrane protein</topology>
    </subcellularLocation>
</comment>
<evidence type="ECO:0000259" key="8">
    <source>
        <dbReference type="PROSITE" id="PS50928"/>
    </source>
</evidence>
<feature type="transmembrane region" description="Helical" evidence="7">
    <location>
        <begin position="92"/>
        <end position="114"/>
    </location>
</feature>
<keyword evidence="6 7" id="KW-0472">Membrane</keyword>
<keyword evidence="10" id="KW-1185">Reference proteome</keyword>